<dbReference type="Proteomes" id="UP000821853">
    <property type="component" value="Unassembled WGS sequence"/>
</dbReference>
<gene>
    <name evidence="2" type="ORF">HPB48_017518</name>
</gene>
<dbReference type="OrthoDB" id="7701707at2759"/>
<feature type="region of interest" description="Disordered" evidence="1">
    <location>
        <begin position="40"/>
        <end position="59"/>
    </location>
</feature>
<sequence length="158" mass="17607">MPKFKTVVGEEISREEANSRVWKTSVGRNKKARIRTPLSAGNASHVRSKARRRSAAPQGAIKRLASASRFPRLPRHHVRIIVTPRGGLDVWKVCQIRLAQALATAAAPAPAVTESDIVCPNAAQNILVISTPRRRMQTHTIGSNRFVQAKDRTRWRHI</sequence>
<evidence type="ECO:0000313" key="2">
    <source>
        <dbReference type="EMBL" id="KAH9378399.1"/>
    </source>
</evidence>
<evidence type="ECO:0000256" key="1">
    <source>
        <dbReference type="SAM" id="MobiDB-lite"/>
    </source>
</evidence>
<reference evidence="2 3" key="1">
    <citation type="journal article" date="2020" name="Cell">
        <title>Large-Scale Comparative Analyses of Tick Genomes Elucidate Their Genetic Diversity and Vector Capacities.</title>
        <authorList>
            <consortium name="Tick Genome and Microbiome Consortium (TIGMIC)"/>
            <person name="Jia N."/>
            <person name="Wang J."/>
            <person name="Shi W."/>
            <person name="Du L."/>
            <person name="Sun Y."/>
            <person name="Zhan W."/>
            <person name="Jiang J.F."/>
            <person name="Wang Q."/>
            <person name="Zhang B."/>
            <person name="Ji P."/>
            <person name="Bell-Sakyi L."/>
            <person name="Cui X.M."/>
            <person name="Yuan T.T."/>
            <person name="Jiang B.G."/>
            <person name="Yang W.F."/>
            <person name="Lam T.T."/>
            <person name="Chang Q.C."/>
            <person name="Ding S.J."/>
            <person name="Wang X.J."/>
            <person name="Zhu J.G."/>
            <person name="Ruan X.D."/>
            <person name="Zhao L."/>
            <person name="Wei J.T."/>
            <person name="Ye R.Z."/>
            <person name="Que T.C."/>
            <person name="Du C.H."/>
            <person name="Zhou Y.H."/>
            <person name="Cheng J.X."/>
            <person name="Dai P.F."/>
            <person name="Guo W.B."/>
            <person name="Han X.H."/>
            <person name="Huang E.J."/>
            <person name="Li L.F."/>
            <person name="Wei W."/>
            <person name="Gao Y.C."/>
            <person name="Liu J.Z."/>
            <person name="Shao H.Z."/>
            <person name="Wang X."/>
            <person name="Wang C.C."/>
            <person name="Yang T.C."/>
            <person name="Huo Q.B."/>
            <person name="Li W."/>
            <person name="Chen H.Y."/>
            <person name="Chen S.E."/>
            <person name="Zhou L.G."/>
            <person name="Ni X.B."/>
            <person name="Tian J.H."/>
            <person name="Sheng Y."/>
            <person name="Liu T."/>
            <person name="Pan Y.S."/>
            <person name="Xia L.Y."/>
            <person name="Li J."/>
            <person name="Zhao F."/>
            <person name="Cao W.C."/>
        </authorList>
    </citation>
    <scope>NUCLEOTIDE SEQUENCE [LARGE SCALE GENOMIC DNA]</scope>
    <source>
        <strain evidence="2">HaeL-2018</strain>
    </source>
</reference>
<evidence type="ECO:0000313" key="3">
    <source>
        <dbReference type="Proteomes" id="UP000821853"/>
    </source>
</evidence>
<dbReference type="EMBL" id="JABSTR010000008">
    <property type="protein sequence ID" value="KAH9378399.1"/>
    <property type="molecule type" value="Genomic_DNA"/>
</dbReference>
<name>A0A9J6GVI0_HAELO</name>
<dbReference type="VEuPathDB" id="VectorBase:HLOH_049384"/>
<keyword evidence="3" id="KW-1185">Reference proteome</keyword>
<protein>
    <submittedName>
        <fullName evidence="2">Uncharacterized protein</fullName>
    </submittedName>
</protein>
<dbReference type="AlphaFoldDB" id="A0A9J6GVI0"/>
<organism evidence="2 3">
    <name type="scientific">Haemaphysalis longicornis</name>
    <name type="common">Bush tick</name>
    <dbReference type="NCBI Taxonomy" id="44386"/>
    <lineage>
        <taxon>Eukaryota</taxon>
        <taxon>Metazoa</taxon>
        <taxon>Ecdysozoa</taxon>
        <taxon>Arthropoda</taxon>
        <taxon>Chelicerata</taxon>
        <taxon>Arachnida</taxon>
        <taxon>Acari</taxon>
        <taxon>Parasitiformes</taxon>
        <taxon>Ixodida</taxon>
        <taxon>Ixodoidea</taxon>
        <taxon>Ixodidae</taxon>
        <taxon>Haemaphysalinae</taxon>
        <taxon>Haemaphysalis</taxon>
    </lineage>
</organism>
<accession>A0A9J6GVI0</accession>
<comment type="caution">
    <text evidence="2">The sequence shown here is derived from an EMBL/GenBank/DDBJ whole genome shotgun (WGS) entry which is preliminary data.</text>
</comment>
<proteinExistence type="predicted"/>